<reference evidence="1" key="3">
    <citation type="submission" date="2023-07" db="EMBL/GenBank/DDBJ databases">
        <title>An improved reference 1 genome and first organelle genomes of Quercus suber.</title>
        <authorList>
            <consortium name="Genosuber Consortium"/>
            <person name="Usie A."/>
            <person name="Serra O."/>
            <person name="Barros P."/>
        </authorList>
    </citation>
    <scope>NUCLEOTIDE SEQUENCE</scope>
    <source>
        <strain evidence="1">HL8</strain>
        <tissue evidence="1">Leaves</tissue>
    </source>
</reference>
<reference evidence="1" key="1">
    <citation type="submission" date="2017-12" db="EMBL/GenBank/DDBJ databases">
        <authorList>
            <person name="Barbosa P."/>
            <person name="Usie A."/>
            <person name="Ramos A.M."/>
        </authorList>
    </citation>
    <scope>NUCLEOTIDE SEQUENCE</scope>
    <source>
        <strain evidence="1">HL8</strain>
        <tissue evidence="1">Leaves</tissue>
    </source>
</reference>
<reference evidence="1" key="2">
    <citation type="journal article" date="2018" name="Sci. Data">
        <title>The draft genome sequence of cork oak.</title>
        <authorList>
            <person name="Ramos A.M."/>
            <person name="Usie A."/>
            <person name="Barbosa P."/>
            <person name="Barros P.M."/>
            <person name="Capote T."/>
            <person name="Chaves I."/>
            <person name="Simoes F."/>
            <person name="Abreu I."/>
            <person name="Carrasquinho I."/>
            <person name="Faro C."/>
            <person name="Guimaraes J.B."/>
            <person name="Mendonca D."/>
            <person name="Nobrega F."/>
            <person name="Rodrigues L."/>
            <person name="Saibo N.J.M."/>
            <person name="Varela M.C."/>
            <person name="Egas C."/>
            <person name="Matos J."/>
            <person name="Miguel C.M."/>
            <person name="Oliveira M.M."/>
            <person name="Ricardo C.P."/>
            <person name="Goncalves S."/>
        </authorList>
    </citation>
    <scope>NUCLEOTIDE SEQUENCE [LARGE SCALE GENOMIC DNA]</scope>
    <source>
        <strain evidence="1">HL8</strain>
    </source>
</reference>
<protein>
    <submittedName>
        <fullName evidence="1">Uncharacterized protein</fullName>
    </submittedName>
</protein>
<dbReference type="EMBL" id="PKMF04000021">
    <property type="protein sequence ID" value="KAK7858153.1"/>
    <property type="molecule type" value="Genomic_DNA"/>
</dbReference>
<gene>
    <name evidence="1" type="ORF">CFP56_013872</name>
</gene>
<proteinExistence type="predicted"/>
<accession>A0AAW0M2K8</accession>
<name>A0AAW0M2K8_QUESU</name>
<organism evidence="1">
    <name type="scientific">Quercus suber</name>
    <name type="common">Cork oak</name>
    <dbReference type="NCBI Taxonomy" id="58331"/>
    <lineage>
        <taxon>Eukaryota</taxon>
        <taxon>Viridiplantae</taxon>
        <taxon>Streptophyta</taxon>
        <taxon>Embryophyta</taxon>
        <taxon>Tracheophyta</taxon>
        <taxon>Spermatophyta</taxon>
        <taxon>Magnoliopsida</taxon>
        <taxon>eudicotyledons</taxon>
        <taxon>Gunneridae</taxon>
        <taxon>Pentapetalae</taxon>
        <taxon>rosids</taxon>
        <taxon>fabids</taxon>
        <taxon>Fagales</taxon>
        <taxon>Fagaceae</taxon>
        <taxon>Quercus</taxon>
    </lineage>
</organism>
<evidence type="ECO:0000313" key="1">
    <source>
        <dbReference type="EMBL" id="KAK7858153.1"/>
    </source>
</evidence>
<sequence>MTIPTKVIPNSCIGLVGTTLADLICCILDATWAVCSSHIPSTLSQAKTRYWLLPYEVAIKPLEGVFETISAIRLLLKPVPYTAQHSKLMKKKRSVTASLTTVFYLKAKTVSFNLNKTVTASFWLWSSSTLRLFSSAMLCFMPSCDMT</sequence>
<comment type="caution">
    <text evidence="1">The sequence shown here is derived from an EMBL/GenBank/DDBJ whole genome shotgun (WGS) entry which is preliminary data.</text>
</comment>
<dbReference type="AlphaFoldDB" id="A0AAW0M2K8"/>